<proteinExistence type="predicted"/>
<feature type="domain" description="NADP-dependent oxidoreductase" evidence="1">
    <location>
        <begin position="15"/>
        <end position="320"/>
    </location>
</feature>
<dbReference type="InterPro" id="IPR036812">
    <property type="entry name" value="NAD(P)_OxRdtase_dom_sf"/>
</dbReference>
<dbReference type="EMBL" id="JBHUGF010000010">
    <property type="protein sequence ID" value="MFD1990371.1"/>
    <property type="molecule type" value="Genomic_DNA"/>
</dbReference>
<comment type="caution">
    <text evidence="2">The sequence shown here is derived from an EMBL/GenBank/DDBJ whole genome shotgun (WGS) entry which is preliminary data.</text>
</comment>
<dbReference type="PANTHER" id="PTHR43364:SF18">
    <property type="entry name" value="OXIDOREDUCTASE"/>
    <property type="match status" value="1"/>
</dbReference>
<sequence length="350" mass="39015">MHYNQLGPSGLFVSELCFGTMTFGGGENFDIVGKVQQEEAETLLARAFEAGINFLDTADTYSKGNSEIITGQALRNLGVNREEVVIATKVFGVTGSSPNQRGSSRNHIMDGVQNSLERLQMDHIDLYQLHGFDPATSIEESLQALTDLVRQGLVRYIGVSNWAAWQIAQSIGISNQHRLEKFVSTQAYYSLVGRELEREIIPMLHSHNDMGLLVWSPLAGGLLSGKFTRDQQNSEGSRRNDSDFPPVNKERAYDIIDTLAEMASQKKASVAQLALAWLLHQRAVTSVIIGTKKIHQLEDNLGAIDIVFSEEELQTLNQISQIPSEYPGWMTDIWSQARTEQLKNVRHPRS</sequence>
<dbReference type="SUPFAM" id="SSF51430">
    <property type="entry name" value="NAD(P)-linked oxidoreductase"/>
    <property type="match status" value="1"/>
</dbReference>
<dbReference type="Gene3D" id="3.20.20.100">
    <property type="entry name" value="NADP-dependent oxidoreductase domain"/>
    <property type="match status" value="1"/>
</dbReference>
<gene>
    <name evidence="2" type="ORF">ACFSGI_10405</name>
</gene>
<dbReference type="Proteomes" id="UP001597403">
    <property type="component" value="Unassembled WGS sequence"/>
</dbReference>
<dbReference type="CDD" id="cd19091">
    <property type="entry name" value="AKR_PsAKR"/>
    <property type="match status" value="1"/>
</dbReference>
<evidence type="ECO:0000313" key="3">
    <source>
        <dbReference type="Proteomes" id="UP001597403"/>
    </source>
</evidence>
<evidence type="ECO:0000313" key="2">
    <source>
        <dbReference type="EMBL" id="MFD1990371.1"/>
    </source>
</evidence>
<dbReference type="PANTHER" id="PTHR43364">
    <property type="entry name" value="NADH-SPECIFIC METHYLGLYOXAL REDUCTASE-RELATED"/>
    <property type="match status" value="1"/>
</dbReference>
<reference evidence="3" key="1">
    <citation type="journal article" date="2019" name="Int. J. Syst. Evol. Microbiol.">
        <title>The Global Catalogue of Microorganisms (GCM) 10K type strain sequencing project: providing services to taxonomists for standard genome sequencing and annotation.</title>
        <authorList>
            <consortium name="The Broad Institute Genomics Platform"/>
            <consortium name="The Broad Institute Genome Sequencing Center for Infectious Disease"/>
            <person name="Wu L."/>
            <person name="Ma J."/>
        </authorList>
    </citation>
    <scope>NUCLEOTIDE SEQUENCE [LARGE SCALE GENOMIC DNA]</scope>
    <source>
        <strain evidence="3">CGMCC 1.15067</strain>
    </source>
</reference>
<name>A0ABW4UVB3_9BACL</name>
<dbReference type="InterPro" id="IPR050523">
    <property type="entry name" value="AKR_Detox_Biosynth"/>
</dbReference>
<dbReference type="Pfam" id="PF00248">
    <property type="entry name" value="Aldo_ket_red"/>
    <property type="match status" value="1"/>
</dbReference>
<evidence type="ECO:0000259" key="1">
    <source>
        <dbReference type="Pfam" id="PF00248"/>
    </source>
</evidence>
<dbReference type="RefSeq" id="WP_204824064.1">
    <property type="nucleotide sequence ID" value="NZ_JBHUGF010000010.1"/>
</dbReference>
<accession>A0ABW4UVB3</accession>
<protein>
    <submittedName>
        <fullName evidence="2">Aldo/keto reductase</fullName>
    </submittedName>
</protein>
<dbReference type="InterPro" id="IPR023210">
    <property type="entry name" value="NADP_OxRdtase_dom"/>
</dbReference>
<organism evidence="2 3">
    <name type="scientific">Paenibacillus nicotianae</name>
    <dbReference type="NCBI Taxonomy" id="1526551"/>
    <lineage>
        <taxon>Bacteria</taxon>
        <taxon>Bacillati</taxon>
        <taxon>Bacillota</taxon>
        <taxon>Bacilli</taxon>
        <taxon>Bacillales</taxon>
        <taxon>Paenibacillaceae</taxon>
        <taxon>Paenibacillus</taxon>
    </lineage>
</organism>
<keyword evidence="3" id="KW-1185">Reference proteome</keyword>